<organism evidence="1 2">
    <name type="scientific">Paenibacillus mesotrionivorans</name>
    <dbReference type="NCBI Taxonomy" id="3160968"/>
    <lineage>
        <taxon>Bacteria</taxon>
        <taxon>Bacillati</taxon>
        <taxon>Bacillota</taxon>
        <taxon>Bacilli</taxon>
        <taxon>Bacillales</taxon>
        <taxon>Paenibacillaceae</taxon>
        <taxon>Paenibacillus</taxon>
    </lineage>
</organism>
<accession>A0ACC7NXR5</accession>
<reference evidence="1" key="1">
    <citation type="submission" date="2024-12" db="EMBL/GenBank/DDBJ databases">
        <authorList>
            <person name="Wu N."/>
        </authorList>
    </citation>
    <scope>NUCLEOTIDE SEQUENCE</scope>
    <source>
        <strain evidence="1">P15</strain>
    </source>
</reference>
<evidence type="ECO:0000313" key="2">
    <source>
        <dbReference type="Proteomes" id="UP001631969"/>
    </source>
</evidence>
<proteinExistence type="predicted"/>
<evidence type="ECO:0000313" key="1">
    <source>
        <dbReference type="EMBL" id="MFM9328154.1"/>
    </source>
</evidence>
<protein>
    <submittedName>
        <fullName evidence="1">Spore germination protein GerPC</fullName>
    </submittedName>
</protein>
<comment type="caution">
    <text evidence="1">The sequence shown here is derived from an EMBL/GenBank/DDBJ whole genome shotgun (WGS) entry which is preliminary data.</text>
</comment>
<dbReference type="EMBL" id="JBJURJ010000004">
    <property type="protein sequence ID" value="MFM9328154.1"/>
    <property type="molecule type" value="Genomic_DNA"/>
</dbReference>
<gene>
    <name evidence="1" type="primary">gerPC</name>
    <name evidence="1" type="ORF">ACI1P1_07645</name>
</gene>
<name>A0ACC7NXR5_9BACL</name>
<keyword evidence="2" id="KW-1185">Reference proteome</keyword>
<dbReference type="Proteomes" id="UP001631969">
    <property type="component" value="Unassembled WGS sequence"/>
</dbReference>
<sequence length="228" mass="25313">MDPVLLWHLQEILRRLGWMAQKQIQTEERLAGLEQSVAGLSAQLKAVERELARLAPALDGLEASVTDLQNQPSTRIDKIEYRFEQLKVDTLSGSLHIGLAHGAQGLIEDLQAANVDAKDLQLSGPASPDQAYTQAMASMQDYLRQDLPRDIEEAADEAGIPLVPELRERIIEDLSRQAEQRFMLYIKEHPFAENAAAADAAPVVEKVRQDVRDGLRSFFAGYGKESPS</sequence>